<name>A0A8I0T3Q5_9GAMM</name>
<evidence type="ECO:0000313" key="2">
    <source>
        <dbReference type="Proteomes" id="UP000660708"/>
    </source>
</evidence>
<accession>A0A8I0T3Q5</accession>
<dbReference type="AlphaFoldDB" id="A0A8I0T3Q5"/>
<protein>
    <recommendedName>
        <fullName evidence="3">Peptidase M61 catalytic domain-containing protein</fullName>
    </recommendedName>
</protein>
<proteinExistence type="predicted"/>
<comment type="caution">
    <text evidence="1">The sequence shown here is derived from an EMBL/GenBank/DDBJ whole genome shotgun (WGS) entry which is preliminary data.</text>
</comment>
<sequence length="278" mass="31757">MRFYILFALACITNNVGATHIELMYSSWLSNTDQKHINTWVSHSIEATEKTLGALQQTKLNITVEPVFLASEPVPWGAIKRGKYDSVELHVKRFTSSEVLIKDWTIYHEVAHLYHPLLDYPDFWLAEGLATYLQNIIMLDNAVFDIDEFNLRLRSGLKRGRDNTKAVPGTLSSVSENMWSLNAQQRVYWSGVAFFIEADLALSTKGKSESVRTLIAQFQRCCKMTHPSGQRHSAQLFIAHLDRLSKTTIFSNLYASYKLRRDFPIISSSQLNALQPLR</sequence>
<dbReference type="RefSeq" id="WP_147389897.1">
    <property type="nucleotide sequence ID" value="NZ_AQHF01000020.1"/>
</dbReference>
<organism evidence="1 2">
    <name type="scientific">Pseudoalteromonas peptidolytica F12-50-A1</name>
    <dbReference type="NCBI Taxonomy" id="1315280"/>
    <lineage>
        <taxon>Bacteria</taxon>
        <taxon>Pseudomonadati</taxon>
        <taxon>Pseudomonadota</taxon>
        <taxon>Gammaproteobacteria</taxon>
        <taxon>Alteromonadales</taxon>
        <taxon>Pseudoalteromonadaceae</taxon>
        <taxon>Pseudoalteromonas</taxon>
    </lineage>
</organism>
<dbReference type="Proteomes" id="UP000660708">
    <property type="component" value="Unassembled WGS sequence"/>
</dbReference>
<dbReference type="SUPFAM" id="SSF55486">
    <property type="entry name" value="Metalloproteases ('zincins'), catalytic domain"/>
    <property type="match status" value="1"/>
</dbReference>
<keyword evidence="2" id="KW-1185">Reference proteome</keyword>
<evidence type="ECO:0000313" key="1">
    <source>
        <dbReference type="EMBL" id="MBE0346230.1"/>
    </source>
</evidence>
<reference evidence="1 2" key="1">
    <citation type="submission" date="2015-06" db="EMBL/GenBank/DDBJ databases">
        <title>Genome sequence of Pseudoalteromonas peptidolytica.</title>
        <authorList>
            <person name="Xie B.-B."/>
            <person name="Rong J.-C."/>
            <person name="Qin Q.-L."/>
            <person name="Zhang Y.-Z."/>
        </authorList>
    </citation>
    <scope>NUCLEOTIDE SEQUENCE [LARGE SCALE GENOMIC DNA]</scope>
    <source>
        <strain evidence="1 2">F12-50-A1</strain>
    </source>
</reference>
<gene>
    <name evidence="1" type="ORF">PPEP_a1290</name>
</gene>
<dbReference type="EMBL" id="AQHF01000020">
    <property type="protein sequence ID" value="MBE0346230.1"/>
    <property type="molecule type" value="Genomic_DNA"/>
</dbReference>
<evidence type="ECO:0008006" key="3">
    <source>
        <dbReference type="Google" id="ProtNLM"/>
    </source>
</evidence>